<sequence>MRTGLPLRIVLRRLPVLELADLVHRRDDGVALVKTDGQVDAALSDLVSAYCAANPDQPLKPYEIAQGITAATGRHLGTAAVLTCCLLLVSNGRLSQVAEAPFAFAFPTAAAPADEDGTPQS</sequence>
<dbReference type="EMBL" id="JBHTBJ010000055">
    <property type="protein sequence ID" value="MFC7279604.1"/>
    <property type="molecule type" value="Genomic_DNA"/>
</dbReference>
<organism evidence="1 2">
    <name type="scientific">Paractinoplanes rhizophilus</name>
    <dbReference type="NCBI Taxonomy" id="1416877"/>
    <lineage>
        <taxon>Bacteria</taxon>
        <taxon>Bacillati</taxon>
        <taxon>Actinomycetota</taxon>
        <taxon>Actinomycetes</taxon>
        <taxon>Micromonosporales</taxon>
        <taxon>Micromonosporaceae</taxon>
        <taxon>Paractinoplanes</taxon>
    </lineage>
</organism>
<comment type="caution">
    <text evidence="1">The sequence shown here is derived from an EMBL/GenBank/DDBJ whole genome shotgun (WGS) entry which is preliminary data.</text>
</comment>
<reference evidence="2" key="1">
    <citation type="journal article" date="2019" name="Int. J. Syst. Evol. Microbiol.">
        <title>The Global Catalogue of Microorganisms (GCM) 10K type strain sequencing project: providing services to taxonomists for standard genome sequencing and annotation.</title>
        <authorList>
            <consortium name="The Broad Institute Genomics Platform"/>
            <consortium name="The Broad Institute Genome Sequencing Center for Infectious Disease"/>
            <person name="Wu L."/>
            <person name="Ma J."/>
        </authorList>
    </citation>
    <scope>NUCLEOTIDE SEQUENCE [LARGE SCALE GENOMIC DNA]</scope>
    <source>
        <strain evidence="2">XZYJT-10</strain>
    </source>
</reference>
<dbReference type="Proteomes" id="UP001596548">
    <property type="component" value="Unassembled WGS sequence"/>
</dbReference>
<evidence type="ECO:0000313" key="2">
    <source>
        <dbReference type="Proteomes" id="UP001596548"/>
    </source>
</evidence>
<protein>
    <submittedName>
        <fullName evidence="1">Uncharacterized protein</fullName>
    </submittedName>
</protein>
<proteinExistence type="predicted"/>
<accession>A0ABW2I407</accession>
<name>A0ABW2I407_9ACTN</name>
<evidence type="ECO:0000313" key="1">
    <source>
        <dbReference type="EMBL" id="MFC7279604.1"/>
    </source>
</evidence>
<gene>
    <name evidence="1" type="ORF">ACFQS1_37050</name>
</gene>
<keyword evidence="2" id="KW-1185">Reference proteome</keyword>
<dbReference type="RefSeq" id="WP_378977087.1">
    <property type="nucleotide sequence ID" value="NZ_JBHTBJ010000055.1"/>
</dbReference>